<evidence type="ECO:0000313" key="2">
    <source>
        <dbReference type="EMBL" id="GAU93151.1"/>
    </source>
</evidence>
<feature type="transmembrane region" description="Helical" evidence="1">
    <location>
        <begin position="172"/>
        <end position="193"/>
    </location>
</feature>
<reference evidence="2 3" key="1">
    <citation type="journal article" date="2016" name="Nat. Commun.">
        <title>Extremotolerant tardigrade genome and improved radiotolerance of human cultured cells by tardigrade-unique protein.</title>
        <authorList>
            <person name="Hashimoto T."/>
            <person name="Horikawa D.D."/>
            <person name="Saito Y."/>
            <person name="Kuwahara H."/>
            <person name="Kozuka-Hata H."/>
            <person name="Shin-I T."/>
            <person name="Minakuchi Y."/>
            <person name="Ohishi K."/>
            <person name="Motoyama A."/>
            <person name="Aizu T."/>
            <person name="Enomoto A."/>
            <person name="Kondo K."/>
            <person name="Tanaka S."/>
            <person name="Hara Y."/>
            <person name="Koshikawa S."/>
            <person name="Sagara H."/>
            <person name="Miura T."/>
            <person name="Yokobori S."/>
            <person name="Miyagawa K."/>
            <person name="Suzuki Y."/>
            <person name="Kubo T."/>
            <person name="Oyama M."/>
            <person name="Kohara Y."/>
            <person name="Fujiyama A."/>
            <person name="Arakawa K."/>
            <person name="Katayama T."/>
            <person name="Toyoda A."/>
            <person name="Kunieda T."/>
        </authorList>
    </citation>
    <scope>NUCLEOTIDE SEQUENCE [LARGE SCALE GENOMIC DNA]</scope>
    <source>
        <strain evidence="2 3">YOKOZUNA-1</strain>
    </source>
</reference>
<evidence type="ECO:0000256" key="1">
    <source>
        <dbReference type="SAM" id="Phobius"/>
    </source>
</evidence>
<dbReference type="Proteomes" id="UP000186922">
    <property type="component" value="Unassembled WGS sequence"/>
</dbReference>
<dbReference type="InterPro" id="IPR040350">
    <property type="entry name" value="TMEM272"/>
</dbReference>
<proteinExistence type="predicted"/>
<sequence>MPETRLVIQQGRNKGDPIVQVTTFKQVEQAKGPYNRNASWEVAADGTIIHKNKRYYLDRCVNVLWRVLIAVLAAYMVVIGSIYLIDCRIEKRVPLYLLVGGICQLPVSILALLMMRGDKALTGLWKLIATFVCSPLMLFILVWTIVGAVWTFSVIQTVDMYDGNSHQYCNPVLYISSAISVILTTILLCILIYSSVNYFRRGVTRGVRSGRS</sequence>
<dbReference type="AlphaFoldDB" id="A0A1D1UUL0"/>
<name>A0A1D1UUL0_RAMVA</name>
<feature type="transmembrane region" description="Helical" evidence="1">
    <location>
        <begin position="127"/>
        <end position="152"/>
    </location>
</feature>
<feature type="transmembrane region" description="Helical" evidence="1">
    <location>
        <begin position="95"/>
        <end position="115"/>
    </location>
</feature>
<dbReference type="PANTHER" id="PTHR33444:SF7">
    <property type="entry name" value="TRANSMEMBRANE PROTEIN 272"/>
    <property type="match status" value="1"/>
</dbReference>
<gene>
    <name evidence="2" type="primary">RvY_05134-1</name>
    <name evidence="2" type="synonym">RvY_05134.1</name>
    <name evidence="2" type="ORF">RvY_05134</name>
</gene>
<dbReference type="PANTHER" id="PTHR33444">
    <property type="entry name" value="SI:DKEY-19B23.12-RELATED"/>
    <property type="match status" value="1"/>
</dbReference>
<keyword evidence="1" id="KW-0812">Transmembrane</keyword>
<feature type="transmembrane region" description="Helical" evidence="1">
    <location>
        <begin position="63"/>
        <end position="83"/>
    </location>
</feature>
<keyword evidence="1" id="KW-1133">Transmembrane helix</keyword>
<comment type="caution">
    <text evidence="2">The sequence shown here is derived from an EMBL/GenBank/DDBJ whole genome shotgun (WGS) entry which is preliminary data.</text>
</comment>
<dbReference type="OrthoDB" id="6157510at2759"/>
<organism evidence="2 3">
    <name type="scientific">Ramazzottius varieornatus</name>
    <name type="common">Water bear</name>
    <name type="synonym">Tardigrade</name>
    <dbReference type="NCBI Taxonomy" id="947166"/>
    <lineage>
        <taxon>Eukaryota</taxon>
        <taxon>Metazoa</taxon>
        <taxon>Ecdysozoa</taxon>
        <taxon>Tardigrada</taxon>
        <taxon>Eutardigrada</taxon>
        <taxon>Parachela</taxon>
        <taxon>Hypsibioidea</taxon>
        <taxon>Ramazzottiidae</taxon>
        <taxon>Ramazzottius</taxon>
    </lineage>
</organism>
<keyword evidence="3" id="KW-1185">Reference proteome</keyword>
<protein>
    <recommendedName>
        <fullName evidence="4">G-protein coupled receptors family 2 profile 2 domain-containing protein</fullName>
    </recommendedName>
</protein>
<evidence type="ECO:0000313" key="3">
    <source>
        <dbReference type="Proteomes" id="UP000186922"/>
    </source>
</evidence>
<evidence type="ECO:0008006" key="4">
    <source>
        <dbReference type="Google" id="ProtNLM"/>
    </source>
</evidence>
<keyword evidence="1" id="KW-0472">Membrane</keyword>
<dbReference type="EMBL" id="BDGG01000002">
    <property type="protein sequence ID" value="GAU93151.1"/>
    <property type="molecule type" value="Genomic_DNA"/>
</dbReference>
<dbReference type="STRING" id="947166.A0A1D1UUL0"/>
<accession>A0A1D1UUL0</accession>